<evidence type="ECO:0008006" key="2">
    <source>
        <dbReference type="Google" id="ProtNLM"/>
    </source>
</evidence>
<dbReference type="GO" id="GO:0009055">
    <property type="term" value="F:electron transfer activity"/>
    <property type="evidence" value="ECO:0007669"/>
    <property type="project" value="InterPro"/>
</dbReference>
<dbReference type="Gene3D" id="1.10.760.10">
    <property type="entry name" value="Cytochrome c-like domain"/>
    <property type="match status" value="1"/>
</dbReference>
<dbReference type="InterPro" id="IPR036909">
    <property type="entry name" value="Cyt_c-like_dom_sf"/>
</dbReference>
<accession>A0A6S6U5Z0</accession>
<name>A0A6S6U5Z0_9GAMM</name>
<dbReference type="EMBL" id="CACVAV010000406">
    <property type="protein sequence ID" value="CAA6825687.1"/>
    <property type="molecule type" value="Genomic_DNA"/>
</dbReference>
<evidence type="ECO:0000313" key="1">
    <source>
        <dbReference type="EMBL" id="CAA6825687.1"/>
    </source>
</evidence>
<dbReference type="SUPFAM" id="SSF46626">
    <property type="entry name" value="Cytochrome c"/>
    <property type="match status" value="1"/>
</dbReference>
<feature type="non-terminal residue" evidence="1">
    <location>
        <position position="1"/>
    </location>
</feature>
<gene>
    <name evidence="1" type="ORF">HELGO_WM61979</name>
</gene>
<dbReference type="GO" id="GO:0020037">
    <property type="term" value="F:heme binding"/>
    <property type="evidence" value="ECO:0007669"/>
    <property type="project" value="InterPro"/>
</dbReference>
<proteinExistence type="predicted"/>
<dbReference type="AlphaFoldDB" id="A0A6S6U5Z0"/>
<reference evidence="1" key="1">
    <citation type="submission" date="2020-01" db="EMBL/GenBank/DDBJ databases">
        <authorList>
            <person name="Meier V. D."/>
            <person name="Meier V D."/>
        </authorList>
    </citation>
    <scope>NUCLEOTIDE SEQUENCE</scope>
    <source>
        <strain evidence="1">HLG_WM_MAG_08</strain>
    </source>
</reference>
<sequence length="52" mass="5821">PYFHDGRYQTLTEVLDHYTDATSGETHLPTIELSAQDKLDLVAFLKTLSATP</sequence>
<organism evidence="1">
    <name type="scientific">uncultured Thiotrichaceae bacterium</name>
    <dbReference type="NCBI Taxonomy" id="298394"/>
    <lineage>
        <taxon>Bacteria</taxon>
        <taxon>Pseudomonadati</taxon>
        <taxon>Pseudomonadota</taxon>
        <taxon>Gammaproteobacteria</taxon>
        <taxon>Thiotrichales</taxon>
        <taxon>Thiotrichaceae</taxon>
        <taxon>environmental samples</taxon>
    </lineage>
</organism>
<protein>
    <recommendedName>
        <fullName evidence="2">Cytochrome-c peroxidase</fullName>
    </recommendedName>
</protein>